<organism evidence="5 6">
    <name type="scientific">Pneumocystis wakefieldiae</name>
    <dbReference type="NCBI Taxonomy" id="38082"/>
    <lineage>
        <taxon>Eukaryota</taxon>
        <taxon>Fungi</taxon>
        <taxon>Dikarya</taxon>
        <taxon>Ascomycota</taxon>
        <taxon>Taphrinomycotina</taxon>
        <taxon>Pneumocystomycetes</taxon>
        <taxon>Pneumocystaceae</taxon>
        <taxon>Pneumocystis</taxon>
    </lineage>
</organism>
<gene>
    <name evidence="5" type="ORF">MERGE_001526</name>
</gene>
<feature type="region of interest" description="Disordered" evidence="3">
    <location>
        <begin position="1"/>
        <end position="29"/>
    </location>
</feature>
<dbReference type="Gene3D" id="2.130.10.10">
    <property type="entry name" value="YVTN repeat-like/Quinoprotein amine dehydrogenase"/>
    <property type="match status" value="1"/>
</dbReference>
<reference evidence="5" key="1">
    <citation type="submission" date="2020-06" db="EMBL/GenBank/DDBJ databases">
        <title>Genomes of multiple members of Pneumocystis genus reveal paths to human pathogen Pneumocystis jirovecii.</title>
        <authorList>
            <person name="Cisse O.H."/>
            <person name="Ma L."/>
            <person name="Dekker J."/>
            <person name="Khil P."/>
            <person name="Jo J."/>
            <person name="Brenchley J."/>
            <person name="Blair R."/>
            <person name="Pahar B."/>
            <person name="Chabe M."/>
            <person name="Van Rompay K.A."/>
            <person name="Keesler R."/>
            <person name="Sukura A."/>
            <person name="Hirsch V."/>
            <person name="Kutty G."/>
            <person name="Liu Y."/>
            <person name="Peng L."/>
            <person name="Chen J."/>
            <person name="Song J."/>
            <person name="Weissenbacher-Lang C."/>
            <person name="Xu J."/>
            <person name="Upham N.S."/>
            <person name="Stajich J.E."/>
            <person name="Cuomo C.A."/>
            <person name="Cushion M.T."/>
            <person name="Kovacs J.A."/>
        </authorList>
    </citation>
    <scope>NUCLEOTIDE SEQUENCE</scope>
    <source>
        <strain evidence="5">2A</strain>
    </source>
</reference>
<keyword evidence="6" id="KW-1185">Reference proteome</keyword>
<dbReference type="AlphaFoldDB" id="A0A899GEW7"/>
<feature type="coiled-coil region" evidence="2">
    <location>
        <begin position="984"/>
        <end position="1018"/>
    </location>
</feature>
<proteinExistence type="predicted"/>
<dbReference type="Pfam" id="PF24106">
    <property type="entry name" value="Beta-prop_EDC4L"/>
    <property type="match status" value="1"/>
</dbReference>
<sequence length="1188" mass="132715">MDASRSLLDLLRPNSESKERANLEGGVGTSKGINDIQSNFLSILMGKPGDSLDKSALGGSKASFQAEYLSGLVESKNNRVLKETGKKEGSVSVPGRGVAPKGPAVASVGDKGTPGAVSTGLLRSPDVAAASSQSGLLSILLGDSSGGLPEMLPGNSRNAASAPGNVGSNAASTGGPETSPLTIKGPGASGASVSVASVSAVSSGAVITDEKSQKSMFSTVNIFDQLSVTNPRLSDLKPKKILKAPPRVNDSGASKTEAEATLSKNTTLAAENLSSQKLTLKKEIDLGKTQSIRRILLPRSPFKRVLVPLPKNLGYYDKIELTEIARLSVTFDSLNNHTIDADKSYLAYAIPKDGNLRLMNQEDGSHILLSSQPGSKVHDVSFSKYIVNPENVTYVMATNSKGAVIIWHILKSSFNNHSKCVKMIFRFNGEHSLSNTEIKAKFCPIMNIVAIKLLNRIYFFRFSTERFEEVQRSEISMSNTNIGFVVAEKFIEDFAFSPDGRVLVTIHEDGTAELWSIYEHIENSIKFVISTPILSYAVSNEPLFWVSFISPKQLNAPSKYLIFGLRSNRKLYLLDLDSGLISQELILTGNSENSSSEVSSFALYDNSSQNLIVNDHSGFLYQFHYNIRDIEVPMPQDSYLQSLVSKNISVDISSKNWSLFDSFYVASFIAKKTLYNFNIVSLNESTLDLFAAHDKGYTILHFPILEQETIVDELKESNIFTYTPQTVLITENTDTTEKSVNQNKELPVEQKVVSDAKLHDGSYDSKQEFVKTTIKKKRVKNDEFSFNNKKYFDTVDSVDMNSSFSTVNIDDNSCNMTDYTDLRKFIKILFIEFNKQNKKIAELIAQNDEIRASHEKLLFRVSENFNNIKESIEKNVTLSVKNNILPIISKFVSNTTDKQLTQLTPCIKKMSQELTTEINNACSKIMDKTSLVQDISESLEKVYLKTLNTEMDFYTKGNISQLQNVFQKISQMETKYDEKLDFLLKQISDERKKQHSNIEMLMKNLLSLEKQLSTLLSKIDIDKLNISPQNSSSKLIGDSCQSIDDVRAPFRDLLVKCHYNDVLAIWVQSPYKSETFDMLASLDPKVVLDNSSYIILFSVANTLSEIIEDIEDPLIEKKLQWLEACFKLLMNMENHYFTGITLQILILIENRMDNFYERLRHITPKVPYLRIVLSILYFAAELRHFFNE</sequence>
<dbReference type="InterPro" id="IPR055393">
    <property type="entry name" value="Beta-prop_EDC4L"/>
</dbReference>
<dbReference type="PROSITE" id="PS50082">
    <property type="entry name" value="WD_REPEATS_2"/>
    <property type="match status" value="1"/>
</dbReference>
<feature type="repeat" description="WD" evidence="1">
    <location>
        <begin position="491"/>
        <end position="517"/>
    </location>
</feature>
<evidence type="ECO:0000313" key="6">
    <source>
        <dbReference type="Proteomes" id="UP000663699"/>
    </source>
</evidence>
<evidence type="ECO:0000313" key="5">
    <source>
        <dbReference type="EMBL" id="QSL67137.1"/>
    </source>
</evidence>
<keyword evidence="1" id="KW-0853">WD repeat</keyword>
<dbReference type="InterPro" id="IPR015943">
    <property type="entry name" value="WD40/YVTN_repeat-like_dom_sf"/>
</dbReference>
<evidence type="ECO:0000256" key="1">
    <source>
        <dbReference type="PROSITE-ProRule" id="PRU00221"/>
    </source>
</evidence>
<dbReference type="InterPro" id="IPR036322">
    <property type="entry name" value="WD40_repeat_dom_sf"/>
</dbReference>
<dbReference type="InterPro" id="IPR001680">
    <property type="entry name" value="WD40_rpt"/>
</dbReference>
<evidence type="ECO:0000259" key="4">
    <source>
        <dbReference type="Pfam" id="PF24106"/>
    </source>
</evidence>
<dbReference type="Proteomes" id="UP000663699">
    <property type="component" value="Chromosome 17"/>
</dbReference>
<feature type="compositionally biased region" description="Basic and acidic residues" evidence="3">
    <location>
        <begin position="80"/>
        <end position="89"/>
    </location>
</feature>
<feature type="domain" description="EDC4-like protein pdc1 beta-propeller" evidence="4">
    <location>
        <begin position="318"/>
        <end position="661"/>
    </location>
</feature>
<evidence type="ECO:0000256" key="2">
    <source>
        <dbReference type="SAM" id="Coils"/>
    </source>
</evidence>
<protein>
    <recommendedName>
        <fullName evidence="4">EDC4-like protein pdc1 beta-propeller domain-containing protein</fullName>
    </recommendedName>
</protein>
<evidence type="ECO:0000256" key="3">
    <source>
        <dbReference type="SAM" id="MobiDB-lite"/>
    </source>
</evidence>
<name>A0A899GEW7_9ASCO</name>
<dbReference type="EMBL" id="CP054548">
    <property type="protein sequence ID" value="QSL67137.1"/>
    <property type="molecule type" value="Genomic_DNA"/>
</dbReference>
<dbReference type="SUPFAM" id="SSF50978">
    <property type="entry name" value="WD40 repeat-like"/>
    <property type="match status" value="1"/>
</dbReference>
<accession>A0A899GEW7</accession>
<dbReference type="OrthoDB" id="21128at2759"/>
<feature type="region of interest" description="Disordered" evidence="3">
    <location>
        <begin position="150"/>
        <end position="188"/>
    </location>
</feature>
<keyword evidence="2" id="KW-0175">Coiled coil</keyword>
<feature type="compositionally biased region" description="Polar residues" evidence="3">
    <location>
        <begin position="166"/>
        <end position="181"/>
    </location>
</feature>
<feature type="region of interest" description="Disordered" evidence="3">
    <location>
        <begin position="80"/>
        <end position="119"/>
    </location>
</feature>